<gene>
    <name evidence="1 2" type="primary">cmoM</name>
    <name evidence="2" type="ORF">GCM10011382_08720</name>
</gene>
<feature type="binding site" evidence="1">
    <location>
        <begin position="80"/>
        <end position="81"/>
    </location>
    <ligand>
        <name>S-adenosyl-L-methionine</name>
        <dbReference type="ChEBI" id="CHEBI:59789"/>
    </ligand>
</feature>
<evidence type="ECO:0000313" key="2">
    <source>
        <dbReference type="EMBL" id="GGC80877.1"/>
    </source>
</evidence>
<dbReference type="EC" id="2.1.1.-" evidence="1"/>
<dbReference type="CDD" id="cd02440">
    <property type="entry name" value="AdoMet_MTases"/>
    <property type="match status" value="1"/>
</dbReference>
<protein>
    <recommendedName>
        <fullName evidence="1">tRNA 5-carboxymethoxyuridine methyltransferase</fullName>
        <ecNumber evidence="1">2.1.1.-</ecNumber>
    </recommendedName>
    <alternativeName>
        <fullName evidence="1">cmo5U methyltransferase</fullName>
    </alternativeName>
</protein>
<dbReference type="PANTHER" id="PTHR43861">
    <property type="entry name" value="TRANS-ACONITATE 2-METHYLTRANSFERASE-RELATED"/>
    <property type="match status" value="1"/>
</dbReference>
<comment type="caution">
    <text evidence="2">The sequence shown here is derived from an EMBL/GenBank/DDBJ whole genome shotgun (WGS) entry which is preliminary data.</text>
</comment>
<keyword evidence="1 2" id="KW-0489">Methyltransferase</keyword>
<accession>A0ABQ1NRL8</accession>
<name>A0ABQ1NRL8_9GAMM</name>
<keyword evidence="1" id="KW-0819">tRNA processing</keyword>
<dbReference type="Pfam" id="PF13489">
    <property type="entry name" value="Methyltransf_23"/>
    <property type="match status" value="1"/>
</dbReference>
<evidence type="ECO:0000256" key="1">
    <source>
        <dbReference type="HAMAP-Rule" id="MF_02057"/>
    </source>
</evidence>
<dbReference type="GO" id="GO:0008168">
    <property type="term" value="F:methyltransferase activity"/>
    <property type="evidence" value="ECO:0007669"/>
    <property type="project" value="UniProtKB-KW"/>
</dbReference>
<evidence type="ECO:0000313" key="3">
    <source>
        <dbReference type="Proteomes" id="UP000597301"/>
    </source>
</evidence>
<dbReference type="HAMAP" id="MF_02057">
    <property type="entry name" value="tRNA_methyltr_CmoM"/>
    <property type="match status" value="1"/>
</dbReference>
<feature type="binding site" evidence="1">
    <location>
        <position position="101"/>
    </location>
    <ligand>
        <name>S-adenosyl-L-methionine</name>
        <dbReference type="ChEBI" id="CHEBI:59789"/>
    </ligand>
</feature>
<reference evidence="3" key="1">
    <citation type="journal article" date="2019" name="Int. J. Syst. Evol. Microbiol.">
        <title>The Global Catalogue of Microorganisms (GCM) 10K type strain sequencing project: providing services to taxonomists for standard genome sequencing and annotation.</title>
        <authorList>
            <consortium name="The Broad Institute Genomics Platform"/>
            <consortium name="The Broad Institute Genome Sequencing Center for Infectious Disease"/>
            <person name="Wu L."/>
            <person name="Ma J."/>
        </authorList>
    </citation>
    <scope>NUCLEOTIDE SEQUENCE [LARGE SCALE GENOMIC DNA]</scope>
    <source>
        <strain evidence="3">CGMCC 1.15122</strain>
    </source>
</reference>
<keyword evidence="3" id="KW-1185">Reference proteome</keyword>
<comment type="caution">
    <text evidence="1">Lacks conserved residue(s) required for the propagation of feature annotation.</text>
</comment>
<dbReference type="SUPFAM" id="SSF53335">
    <property type="entry name" value="S-adenosyl-L-methionine-dependent methyltransferases"/>
    <property type="match status" value="1"/>
</dbReference>
<dbReference type="InterPro" id="IPR033664">
    <property type="entry name" value="Cmo5U_methylTrfase"/>
</dbReference>
<dbReference type="InterPro" id="IPR029063">
    <property type="entry name" value="SAM-dependent_MTases_sf"/>
</dbReference>
<organism evidence="2 3">
    <name type="scientific">Vreelandella lutescens</name>
    <dbReference type="NCBI Taxonomy" id="1602943"/>
    <lineage>
        <taxon>Bacteria</taxon>
        <taxon>Pseudomonadati</taxon>
        <taxon>Pseudomonadota</taxon>
        <taxon>Gammaproteobacteria</taxon>
        <taxon>Oceanospirillales</taxon>
        <taxon>Halomonadaceae</taxon>
        <taxon>Vreelandella</taxon>
    </lineage>
</organism>
<comment type="catalytic activity">
    <reaction evidence="1">
        <text>5-carboxymethoxyuridine(34) in tRNA + S-adenosyl-L-methionine = 5-methoxycarbonylmethoxyuridine(34) in tRNA + S-adenosyl-L-homocysteine</text>
        <dbReference type="Rhea" id="RHEA:54080"/>
        <dbReference type="Rhea" id="RHEA-COMP:13383"/>
        <dbReference type="Rhea" id="RHEA-COMP:13781"/>
        <dbReference type="ChEBI" id="CHEBI:57856"/>
        <dbReference type="ChEBI" id="CHEBI:59789"/>
        <dbReference type="ChEBI" id="CHEBI:136879"/>
        <dbReference type="ChEBI" id="CHEBI:138053"/>
    </reaction>
</comment>
<dbReference type="GO" id="GO:0032259">
    <property type="term" value="P:methylation"/>
    <property type="evidence" value="ECO:0007669"/>
    <property type="project" value="UniProtKB-KW"/>
</dbReference>
<comment type="function">
    <text evidence="1">Catalyzes the methylation of 5-carboxymethoxyuridine (cmo5U) to form 5-methoxycarbonylmethoxyuridine (mcmo5U) at position 34 in tRNAs.</text>
</comment>
<comment type="similarity">
    <text evidence="1">Belongs to the class I-like SAM-binding methyltransferase superfamily. CmoM family.</text>
</comment>
<keyword evidence="1" id="KW-0949">S-adenosyl-L-methionine</keyword>
<feature type="binding site" evidence="1">
    <location>
        <position position="152"/>
    </location>
    <ligand>
        <name>S-adenosyl-L-methionine</name>
        <dbReference type="ChEBI" id="CHEBI:59789"/>
    </ligand>
</feature>
<dbReference type="Gene3D" id="3.40.50.150">
    <property type="entry name" value="Vaccinia Virus protein VP39"/>
    <property type="match status" value="1"/>
</dbReference>
<keyword evidence="1" id="KW-0808">Transferase</keyword>
<sequence>MGAILRVITGKLAPLFNVIASGMHPTYELTDAGDRYFDGLADKFSRSLYQAPRGELRLAMLDYLLPQMLHLKAQAVLDVGGGLGQLSGWLAARGHAVTMAEPSQDMLAHAKAWHAEQVAAGGWQAEQLSYLEAPLQTLQHQAPGPWPLITCHAVLEWLGNPEQALHTLATLLAPGGQLSLMVFNRDALRFSNVVKGNYQKALSDQLEGKGKRQRLTPISPVTHDEICQWVSDNGLRIESVAGIRIFQDYVRQPPEKMSDQEALLALEKQYCQLDPHWRLGRYLLYTVTKPEANV</sequence>
<dbReference type="Proteomes" id="UP000597301">
    <property type="component" value="Unassembled WGS sequence"/>
</dbReference>
<dbReference type="EMBL" id="BMHM01000002">
    <property type="protein sequence ID" value="GGC80877.1"/>
    <property type="molecule type" value="Genomic_DNA"/>
</dbReference>
<proteinExistence type="inferred from homology"/>
<feature type="binding site" evidence="1">
    <location>
        <position position="57"/>
    </location>
    <ligand>
        <name>S-adenosyl-L-methionine</name>
        <dbReference type="ChEBI" id="CHEBI:59789"/>
    </ligand>
</feature>